<keyword evidence="1" id="KW-0732">Signal</keyword>
<evidence type="ECO:0000256" key="2">
    <source>
        <dbReference type="ARBA" id="ARBA00023157"/>
    </source>
</evidence>
<dbReference type="Gene3D" id="2.60.40.10">
    <property type="entry name" value="Immunoglobulins"/>
    <property type="match status" value="2"/>
</dbReference>
<dbReference type="Pfam" id="PF13895">
    <property type="entry name" value="Ig_2"/>
    <property type="match status" value="1"/>
</dbReference>
<dbReference type="GO" id="GO:0006955">
    <property type="term" value="P:immune response"/>
    <property type="evidence" value="ECO:0007669"/>
    <property type="project" value="TreeGrafter"/>
</dbReference>
<dbReference type="PANTHER" id="PTHR11481">
    <property type="entry name" value="IMMUNOGLOBULIN FC RECEPTOR"/>
    <property type="match status" value="1"/>
</dbReference>
<proteinExistence type="predicted"/>
<protein>
    <recommendedName>
        <fullName evidence="3">Ig-like domain-containing protein</fullName>
    </recommendedName>
</protein>
<dbReference type="AlphaFoldDB" id="A0AAX7VLF6"/>
<organism evidence="4 5">
    <name type="scientific">Astatotilapia calliptera</name>
    <name type="common">Eastern happy</name>
    <name type="synonym">Chromis callipterus</name>
    <dbReference type="NCBI Taxonomy" id="8154"/>
    <lineage>
        <taxon>Eukaryota</taxon>
        <taxon>Metazoa</taxon>
        <taxon>Chordata</taxon>
        <taxon>Craniata</taxon>
        <taxon>Vertebrata</taxon>
        <taxon>Euteleostomi</taxon>
        <taxon>Actinopterygii</taxon>
        <taxon>Neopterygii</taxon>
        <taxon>Teleostei</taxon>
        <taxon>Neoteleostei</taxon>
        <taxon>Acanthomorphata</taxon>
        <taxon>Ovalentaria</taxon>
        <taxon>Cichlomorphae</taxon>
        <taxon>Cichliformes</taxon>
        <taxon>Cichlidae</taxon>
        <taxon>African cichlids</taxon>
        <taxon>Pseudocrenilabrinae</taxon>
        <taxon>Haplochromini</taxon>
        <taxon>Astatotilapia</taxon>
    </lineage>
</organism>
<dbReference type="InterPro" id="IPR007110">
    <property type="entry name" value="Ig-like_dom"/>
</dbReference>
<reference evidence="5" key="2">
    <citation type="submission" date="2023-03" db="EMBL/GenBank/DDBJ databases">
        <authorList>
            <consortium name="Wellcome Sanger Institute Data Sharing"/>
        </authorList>
    </citation>
    <scope>NUCLEOTIDE SEQUENCE [LARGE SCALE GENOMIC DNA]</scope>
</reference>
<dbReference type="GO" id="GO:0004888">
    <property type="term" value="F:transmembrane signaling receptor activity"/>
    <property type="evidence" value="ECO:0007669"/>
    <property type="project" value="TreeGrafter"/>
</dbReference>
<reference evidence="4" key="3">
    <citation type="submission" date="2025-08" db="UniProtKB">
        <authorList>
            <consortium name="Ensembl"/>
        </authorList>
    </citation>
    <scope>IDENTIFICATION</scope>
</reference>
<dbReference type="PROSITE" id="PS50835">
    <property type="entry name" value="IG_LIKE"/>
    <property type="match status" value="1"/>
</dbReference>
<keyword evidence="5" id="KW-1185">Reference proteome</keyword>
<dbReference type="Proteomes" id="UP000265100">
    <property type="component" value="Chromosome 3"/>
</dbReference>
<accession>A0AAX7VLF6</accession>
<keyword evidence="2" id="KW-1015">Disulfide bond</keyword>
<dbReference type="SUPFAM" id="SSF48726">
    <property type="entry name" value="Immunoglobulin"/>
    <property type="match status" value="2"/>
</dbReference>
<dbReference type="InterPro" id="IPR050488">
    <property type="entry name" value="Ig_Fc_receptor"/>
</dbReference>
<dbReference type="Ensembl" id="ENSACLT00000073740.1">
    <property type="protein sequence ID" value="ENSACLP00000083478.1"/>
    <property type="gene ID" value="ENSACLG00000040034.1"/>
</dbReference>
<dbReference type="InterPro" id="IPR013783">
    <property type="entry name" value="Ig-like_fold"/>
</dbReference>
<dbReference type="InterPro" id="IPR003599">
    <property type="entry name" value="Ig_sub"/>
</dbReference>
<reference evidence="4" key="4">
    <citation type="submission" date="2025-09" db="UniProtKB">
        <authorList>
            <consortium name="Ensembl"/>
        </authorList>
    </citation>
    <scope>IDENTIFICATION</scope>
</reference>
<evidence type="ECO:0000259" key="3">
    <source>
        <dbReference type="PROSITE" id="PS50835"/>
    </source>
</evidence>
<dbReference type="SMART" id="SM00409">
    <property type="entry name" value="IG"/>
    <property type="match status" value="2"/>
</dbReference>
<reference evidence="4 5" key="1">
    <citation type="submission" date="2018-05" db="EMBL/GenBank/DDBJ databases">
        <authorList>
            <person name="Datahose"/>
        </authorList>
    </citation>
    <scope>NUCLEOTIDE SEQUENCE</scope>
</reference>
<gene>
    <name evidence="4" type="primary">SLA2</name>
</gene>
<feature type="domain" description="Ig-like" evidence="3">
    <location>
        <begin position="100"/>
        <end position="176"/>
    </location>
</feature>
<evidence type="ECO:0000313" key="5">
    <source>
        <dbReference type="Proteomes" id="UP000265100"/>
    </source>
</evidence>
<dbReference type="GO" id="GO:0009897">
    <property type="term" value="C:external side of plasma membrane"/>
    <property type="evidence" value="ECO:0007669"/>
    <property type="project" value="TreeGrafter"/>
</dbReference>
<name>A0AAX7VLF6_ASTCA</name>
<dbReference type="GO" id="GO:0007166">
    <property type="term" value="P:cell surface receptor signaling pathway"/>
    <property type="evidence" value="ECO:0007669"/>
    <property type="project" value="TreeGrafter"/>
</dbReference>
<sequence length="214" mass="23488">MEITALCTIIATLRIFPNRSQFFGYESVTLSCGEHKNSSDWTIKRNTYLKTTNECSKHWGSKNESHCFIQDAYPSDSGLYWCESGAGACSEAVNITVTGGKVILESPVHHLQEGDAVTLHCTYRESSFSNLTAEFYKDNLLIGHSSTGVMTIPKISKSDEGSYKCNVSGTGESPYSWLSVRGGQPEPFHSPLLHDSLPVLRVSVSLAVVMVLLL</sequence>
<evidence type="ECO:0000256" key="1">
    <source>
        <dbReference type="ARBA" id="ARBA00022729"/>
    </source>
</evidence>
<dbReference type="GeneTree" id="ENSGT00940000163711"/>
<evidence type="ECO:0000313" key="4">
    <source>
        <dbReference type="Ensembl" id="ENSACLP00000083478.1"/>
    </source>
</evidence>
<dbReference type="PANTHER" id="PTHR11481:SF64">
    <property type="entry name" value="FC RECEPTOR-LIKE PROTEIN 4"/>
    <property type="match status" value="1"/>
</dbReference>
<dbReference type="InterPro" id="IPR036179">
    <property type="entry name" value="Ig-like_dom_sf"/>
</dbReference>